<reference evidence="2 3" key="1">
    <citation type="submission" date="2018-06" db="EMBL/GenBank/DDBJ databases">
        <title>Genomic Encyclopedia of Type Strains, Phase IV (KMG-IV): sequencing the most valuable type-strain genomes for metagenomic binning, comparative biology and taxonomic classification.</title>
        <authorList>
            <person name="Goeker M."/>
        </authorList>
    </citation>
    <scope>NUCLEOTIDE SEQUENCE [LARGE SCALE GENOMIC DNA]</scope>
    <source>
        <strain evidence="2 3">DSM 18048</strain>
    </source>
</reference>
<evidence type="ECO:0000256" key="1">
    <source>
        <dbReference type="SAM" id="SignalP"/>
    </source>
</evidence>
<accession>A0A318S9V6</accession>
<feature type="chain" id="PRO_5016304192" description="Spore coat protein U-like protein" evidence="1">
    <location>
        <begin position="23"/>
        <end position="161"/>
    </location>
</feature>
<dbReference type="AlphaFoldDB" id="A0A318S9V6"/>
<dbReference type="EMBL" id="QJSX01000011">
    <property type="protein sequence ID" value="PYE52997.1"/>
    <property type="molecule type" value="Genomic_DNA"/>
</dbReference>
<organism evidence="2 3">
    <name type="scientific">Deinococcus yavapaiensis KR-236</name>
    <dbReference type="NCBI Taxonomy" id="694435"/>
    <lineage>
        <taxon>Bacteria</taxon>
        <taxon>Thermotogati</taxon>
        <taxon>Deinococcota</taxon>
        <taxon>Deinococci</taxon>
        <taxon>Deinococcales</taxon>
        <taxon>Deinococcaceae</taxon>
        <taxon>Deinococcus</taxon>
    </lineage>
</organism>
<evidence type="ECO:0008006" key="4">
    <source>
        <dbReference type="Google" id="ProtNLM"/>
    </source>
</evidence>
<keyword evidence="1" id="KW-0732">Signal</keyword>
<evidence type="ECO:0000313" key="3">
    <source>
        <dbReference type="Proteomes" id="UP000248326"/>
    </source>
</evidence>
<comment type="caution">
    <text evidence="2">The sequence shown here is derived from an EMBL/GenBank/DDBJ whole genome shotgun (WGS) entry which is preliminary data.</text>
</comment>
<gene>
    <name evidence="2" type="ORF">DES52_111170</name>
</gene>
<feature type="signal peptide" evidence="1">
    <location>
        <begin position="1"/>
        <end position="22"/>
    </location>
</feature>
<protein>
    <recommendedName>
        <fullName evidence="4">Spore coat protein U-like protein</fullName>
    </recommendedName>
</protein>
<evidence type="ECO:0000313" key="2">
    <source>
        <dbReference type="EMBL" id="PYE52997.1"/>
    </source>
</evidence>
<name>A0A318S9V6_9DEIO</name>
<dbReference type="RefSeq" id="WP_110887564.1">
    <property type="nucleotide sequence ID" value="NZ_QJSX01000011.1"/>
</dbReference>
<keyword evidence="3" id="KW-1185">Reference proteome</keyword>
<dbReference type="Proteomes" id="UP000248326">
    <property type="component" value="Unassembled WGS sequence"/>
</dbReference>
<sequence length="161" mass="16463">MSNATLRIALAAILLSTPLATAEEVSVGGATSSAQSSFDVTVNVTASCKLTTQNIGGTGYTYNALNTTDLEIENPSAITVQCNSGANYYLSSSVTSSALYNGSSYLSYSIDFNNGAGLPSNAVSTGGQDVYSAKVTIPKNQTQAAVGTYTGTVTIYIGLLN</sequence>
<proteinExistence type="predicted"/>